<dbReference type="AlphaFoldDB" id="A0A7I4YIH2"/>
<evidence type="ECO:0000259" key="11">
    <source>
        <dbReference type="Pfam" id="PF20519"/>
    </source>
</evidence>
<comment type="subcellular location">
    <subcellularLocation>
        <location evidence="1">Membrane</location>
        <topology evidence="1">Multi-pass membrane protein</topology>
    </subcellularLocation>
</comment>
<evidence type="ECO:0000313" key="13">
    <source>
        <dbReference type="WBParaSite" id="HCON_00100720-00001"/>
    </source>
</evidence>
<proteinExistence type="inferred from homology"/>
<dbReference type="GO" id="GO:0050982">
    <property type="term" value="P:detection of mechanical stimulus"/>
    <property type="evidence" value="ECO:0007669"/>
    <property type="project" value="TreeGrafter"/>
</dbReference>
<dbReference type="Pfam" id="PF08016">
    <property type="entry name" value="PKD_channel"/>
    <property type="match status" value="1"/>
</dbReference>
<feature type="domain" description="Polycystin cation channel PKD1/PKD2" evidence="10">
    <location>
        <begin position="319"/>
        <end position="426"/>
    </location>
</feature>
<evidence type="ECO:0000256" key="5">
    <source>
        <dbReference type="ARBA" id="ARBA00023136"/>
    </source>
</evidence>
<dbReference type="InterPro" id="IPR013122">
    <property type="entry name" value="PKD1_2_channel"/>
</dbReference>
<dbReference type="InterPro" id="IPR003915">
    <property type="entry name" value="PKD_2"/>
</dbReference>
<dbReference type="Pfam" id="PF20519">
    <property type="entry name" value="Polycystin_dom"/>
    <property type="match status" value="1"/>
</dbReference>
<evidence type="ECO:0000256" key="4">
    <source>
        <dbReference type="ARBA" id="ARBA00022989"/>
    </source>
</evidence>
<reference evidence="13" key="1">
    <citation type="submission" date="2020-12" db="UniProtKB">
        <authorList>
            <consortium name="WormBaseParasite"/>
        </authorList>
    </citation>
    <scope>IDENTIFICATION</scope>
    <source>
        <strain evidence="13">MHco3</strain>
    </source>
</reference>
<evidence type="ECO:0000313" key="12">
    <source>
        <dbReference type="Proteomes" id="UP000025227"/>
    </source>
</evidence>
<dbReference type="GO" id="GO:0005509">
    <property type="term" value="F:calcium ion binding"/>
    <property type="evidence" value="ECO:0007669"/>
    <property type="project" value="InterPro"/>
</dbReference>
<evidence type="ECO:0000256" key="3">
    <source>
        <dbReference type="ARBA" id="ARBA00022692"/>
    </source>
</evidence>
<keyword evidence="4 9" id="KW-1133">Transmembrane helix</keyword>
<evidence type="ECO:0000256" key="2">
    <source>
        <dbReference type="ARBA" id="ARBA00007200"/>
    </source>
</evidence>
<accession>A0A7I4YIH2</accession>
<feature type="transmembrane region" description="Helical" evidence="9">
    <location>
        <begin position="361"/>
        <end position="378"/>
    </location>
</feature>
<evidence type="ECO:0000256" key="8">
    <source>
        <dbReference type="SAM" id="MobiDB-lite"/>
    </source>
</evidence>
<feature type="transmembrane region" description="Helical" evidence="9">
    <location>
        <begin position="79"/>
        <end position="99"/>
    </location>
</feature>
<dbReference type="OrthoDB" id="5852752at2759"/>
<keyword evidence="6" id="KW-0325">Glycoprotein</keyword>
<evidence type="ECO:0000256" key="1">
    <source>
        <dbReference type="ARBA" id="ARBA00004141"/>
    </source>
</evidence>
<keyword evidence="5 9" id="KW-0472">Membrane</keyword>
<name>A0A7I4YIH2_HAECO</name>
<keyword evidence="3 9" id="KW-0812">Transmembrane</keyword>
<comment type="similarity">
    <text evidence="2">Belongs to the polycystin family.</text>
</comment>
<dbReference type="OMA" id="CEREWEA"/>
<dbReference type="Proteomes" id="UP000025227">
    <property type="component" value="Unplaced"/>
</dbReference>
<feature type="transmembrane region" description="Helical" evidence="9">
    <location>
        <begin position="317"/>
        <end position="341"/>
    </location>
</feature>
<feature type="domain" description="Polycystin" evidence="11">
    <location>
        <begin position="124"/>
        <end position="314"/>
    </location>
</feature>
<dbReference type="InterPro" id="IPR046791">
    <property type="entry name" value="Polycystin_dom"/>
</dbReference>
<protein>
    <submittedName>
        <fullName evidence="13">PKD_channel domain-containing protein</fullName>
    </submittedName>
</protein>
<dbReference type="InterPro" id="IPR051223">
    <property type="entry name" value="Polycystin"/>
</dbReference>
<dbReference type="GO" id="GO:0005262">
    <property type="term" value="F:calcium channel activity"/>
    <property type="evidence" value="ECO:0007669"/>
    <property type="project" value="TreeGrafter"/>
</dbReference>
<evidence type="ECO:0000259" key="10">
    <source>
        <dbReference type="Pfam" id="PF08016"/>
    </source>
</evidence>
<keyword evidence="12" id="KW-1185">Reference proteome</keyword>
<organism evidence="12 13">
    <name type="scientific">Haemonchus contortus</name>
    <name type="common">Barber pole worm</name>
    <dbReference type="NCBI Taxonomy" id="6289"/>
    <lineage>
        <taxon>Eukaryota</taxon>
        <taxon>Metazoa</taxon>
        <taxon>Ecdysozoa</taxon>
        <taxon>Nematoda</taxon>
        <taxon>Chromadorea</taxon>
        <taxon>Rhabditida</taxon>
        <taxon>Rhabditina</taxon>
        <taxon>Rhabditomorpha</taxon>
        <taxon>Strongyloidea</taxon>
        <taxon>Trichostrongylidae</taxon>
        <taxon>Haemonchus</taxon>
    </lineage>
</organism>
<sequence>MMAAAASVAYDDQVYESPPNVAEAPASEGHTLSTEEFDETPSAPKTNSFMPIKDAIIEASKYRTGDETKKMTARSIFRLVNYACFLVLVTYVALIQSSVQTYYFTNILSNLFVTSKTSPSRKAFVDIGTMDDIWGFLEVEFLTSLYDSDGPFTVGEEAMVYYNNKLLGRPRIRMLKVRNNSCTVISSFSREITECFSNFSPAAEDRQTFGPGNSEAYVWQSASVLMTETISGTITSYTGGGFLLQLPLDDPTKARTLLEGVKSNRWIDRGTRAIIIDFSMFNANSNLFSIARLLLELPASGGVLPSYRFNTYNLMRYYGSFGNVLIILEGILVGFIIFYIFEKILELIRLRLRYFGKFWDIVDIVLLTLCSCEVYFNYRRLTIAANRINTSLKSGLTVAAFDEVVSTQETFNNIAAVVLFLSWIKVQDAE</sequence>
<dbReference type="PRINTS" id="PR01433">
    <property type="entry name" value="POLYCYSTIN2"/>
</dbReference>
<evidence type="ECO:0000256" key="6">
    <source>
        <dbReference type="ARBA" id="ARBA00023180"/>
    </source>
</evidence>
<dbReference type="GO" id="GO:0016020">
    <property type="term" value="C:membrane"/>
    <property type="evidence" value="ECO:0007669"/>
    <property type="project" value="UniProtKB-SubCell"/>
</dbReference>
<evidence type="ECO:0000256" key="9">
    <source>
        <dbReference type="SAM" id="Phobius"/>
    </source>
</evidence>
<feature type="region of interest" description="Disordered" evidence="8">
    <location>
        <begin position="19"/>
        <end position="47"/>
    </location>
</feature>
<dbReference type="WBParaSite" id="HCON_00100720-00001">
    <property type="protein sequence ID" value="HCON_00100720-00001"/>
    <property type="gene ID" value="HCON_00100720"/>
</dbReference>
<dbReference type="PANTHER" id="PTHR10877:SF183">
    <property type="entry name" value="AT14535P-RELATED"/>
    <property type="match status" value="1"/>
</dbReference>
<feature type="disulfide bond" evidence="7">
    <location>
        <begin position="182"/>
        <end position="195"/>
    </location>
</feature>
<evidence type="ECO:0000256" key="7">
    <source>
        <dbReference type="PIRSR" id="PIRSR603915-2"/>
    </source>
</evidence>
<dbReference type="PANTHER" id="PTHR10877">
    <property type="entry name" value="POLYCYSTIN FAMILY MEMBER"/>
    <property type="match status" value="1"/>
</dbReference>